<evidence type="ECO:0000313" key="6">
    <source>
        <dbReference type="EMBL" id="NOV49016.1"/>
    </source>
</evidence>
<comment type="subcellular location">
    <subcellularLocation>
        <location evidence="1">Mitochondrion outer membrane</location>
        <topology evidence="1">Multi-pass membrane protein</topology>
    </subcellularLocation>
</comment>
<evidence type="ECO:0000256" key="3">
    <source>
        <dbReference type="ARBA" id="ARBA00022692"/>
    </source>
</evidence>
<dbReference type="InterPro" id="IPR007014">
    <property type="entry name" value="FUN14"/>
</dbReference>
<dbReference type="PANTHER" id="PTHR21346:SF0">
    <property type="entry name" value="RE45833P"/>
    <property type="match status" value="1"/>
</dbReference>
<dbReference type="Pfam" id="PF04930">
    <property type="entry name" value="FUN14"/>
    <property type="match status" value="1"/>
</dbReference>
<keyword evidence="4" id="KW-1133">Transmembrane helix</keyword>
<dbReference type="GO" id="GO:0000422">
    <property type="term" value="P:autophagy of mitochondrion"/>
    <property type="evidence" value="ECO:0007669"/>
    <property type="project" value="TreeGrafter"/>
</dbReference>
<reference evidence="6" key="1">
    <citation type="submission" date="2020-03" db="EMBL/GenBank/DDBJ databases">
        <title>Transcriptomic Profiling of the Digestive Tract of the Rat Flea, Xenopsylla cheopis, Following Blood Feeding and Infection with Yersinia pestis.</title>
        <authorList>
            <person name="Bland D.M."/>
            <person name="Martens C.A."/>
            <person name="Virtaneva K."/>
            <person name="Kanakabandi K."/>
            <person name="Long D."/>
            <person name="Rosenke R."/>
            <person name="Saturday G.A."/>
            <person name="Hoyt F.H."/>
            <person name="Bruno D.P."/>
            <person name="Ribeiro J.M.C."/>
            <person name="Hinnebusch J."/>
        </authorList>
    </citation>
    <scope>NUCLEOTIDE SEQUENCE</scope>
</reference>
<dbReference type="GO" id="GO:0005741">
    <property type="term" value="C:mitochondrial outer membrane"/>
    <property type="evidence" value="ECO:0007669"/>
    <property type="project" value="UniProtKB-SubCell"/>
</dbReference>
<dbReference type="AlphaFoldDB" id="A0A6M2DS11"/>
<dbReference type="PANTHER" id="PTHR21346">
    <property type="entry name" value="FUN14 DOMAIN CONTAINING"/>
    <property type="match status" value="1"/>
</dbReference>
<dbReference type="EMBL" id="GIIL01005290">
    <property type="protein sequence ID" value="NOV49016.1"/>
    <property type="molecule type" value="Transcribed_RNA"/>
</dbReference>
<organism evidence="6">
    <name type="scientific">Xenopsylla cheopis</name>
    <name type="common">Oriental rat flea</name>
    <name type="synonym">Pulex cheopis</name>
    <dbReference type="NCBI Taxonomy" id="163159"/>
    <lineage>
        <taxon>Eukaryota</taxon>
        <taxon>Metazoa</taxon>
        <taxon>Ecdysozoa</taxon>
        <taxon>Arthropoda</taxon>
        <taxon>Hexapoda</taxon>
        <taxon>Insecta</taxon>
        <taxon>Pterygota</taxon>
        <taxon>Neoptera</taxon>
        <taxon>Endopterygota</taxon>
        <taxon>Siphonaptera</taxon>
        <taxon>Pulicidae</taxon>
        <taxon>Xenopsyllinae</taxon>
        <taxon>Xenopsylla</taxon>
    </lineage>
</organism>
<sequence>MASPVVRKSNKEEVNKEIVSMDEVAKDAKNFLERILGDISKTSATKQLVIGSLSGWTTGFVTMKVGKMAAVAIGGGILILQVANHKGYIAIDWDKVTKKADKVSDKLEEAVTGEAPKLMDKIERFVDRKIDKAEELLKKNQRKAKKWYHGITGEDEFKLKEIHIFIGAFAAGLALGMAAA</sequence>
<evidence type="ECO:0000256" key="4">
    <source>
        <dbReference type="ARBA" id="ARBA00022989"/>
    </source>
</evidence>
<name>A0A6M2DS11_XENCH</name>
<evidence type="ECO:0000256" key="2">
    <source>
        <dbReference type="ARBA" id="ARBA00009160"/>
    </source>
</evidence>
<protein>
    <submittedName>
        <fullName evidence="6">Putative fun14 domain-containing protein 1a isoform x1 neodiprion lecontei</fullName>
    </submittedName>
</protein>
<keyword evidence="5" id="KW-0472">Membrane</keyword>
<proteinExistence type="inferred from homology"/>
<evidence type="ECO:0000256" key="5">
    <source>
        <dbReference type="ARBA" id="ARBA00023136"/>
    </source>
</evidence>
<evidence type="ECO:0000256" key="1">
    <source>
        <dbReference type="ARBA" id="ARBA00004374"/>
    </source>
</evidence>
<comment type="similarity">
    <text evidence="2">Belongs to the FUN14 family.</text>
</comment>
<accession>A0A6M2DS11</accession>
<keyword evidence="3" id="KW-0812">Transmembrane</keyword>